<dbReference type="InterPro" id="IPR011008">
    <property type="entry name" value="Dimeric_a/b-barrel"/>
</dbReference>
<dbReference type="SUPFAM" id="SSF54909">
    <property type="entry name" value="Dimeric alpha+beta barrel"/>
    <property type="match status" value="1"/>
</dbReference>
<feature type="domain" description="YCII-related" evidence="2">
    <location>
        <begin position="14"/>
        <end position="109"/>
    </location>
</feature>
<comment type="similarity">
    <text evidence="1">Belongs to the YciI family.</text>
</comment>
<sequence>MPKYVMLTYLPVGGEPMPEEVGARWGEYRRAITESGVLVANAGLTGTDMATTVRVQGGETQITDGPFAETKEYLAGFFLIEVEDLDEALKWAAEMPNSGYGPVEVRPVWGG</sequence>
<dbReference type="PANTHER" id="PTHR35174">
    <property type="entry name" value="BLL7171 PROTEIN-RELATED"/>
    <property type="match status" value="1"/>
</dbReference>
<dbReference type="Proteomes" id="UP000308697">
    <property type="component" value="Unassembled WGS sequence"/>
</dbReference>
<dbReference type="PANTHER" id="PTHR35174:SF3">
    <property type="entry name" value="BLL7171 PROTEIN"/>
    <property type="match status" value="1"/>
</dbReference>
<dbReference type="EMBL" id="SUMB01000001">
    <property type="protein sequence ID" value="TJZ58963.1"/>
    <property type="molecule type" value="Genomic_DNA"/>
</dbReference>
<evidence type="ECO:0000256" key="1">
    <source>
        <dbReference type="ARBA" id="ARBA00007689"/>
    </source>
</evidence>
<organism evidence="3 4">
    <name type="scientific">Streptomyces piniterrae</name>
    <dbReference type="NCBI Taxonomy" id="2571125"/>
    <lineage>
        <taxon>Bacteria</taxon>
        <taxon>Bacillati</taxon>
        <taxon>Actinomycetota</taxon>
        <taxon>Actinomycetes</taxon>
        <taxon>Kitasatosporales</taxon>
        <taxon>Streptomycetaceae</taxon>
        <taxon>Streptomyces</taxon>
    </lineage>
</organism>
<dbReference type="AlphaFoldDB" id="A0A4U0NW78"/>
<proteinExistence type="inferred from homology"/>
<comment type="caution">
    <text evidence="3">The sequence shown here is derived from an EMBL/GenBank/DDBJ whole genome shotgun (WGS) entry which is preliminary data.</text>
</comment>
<dbReference type="OrthoDB" id="668782at2"/>
<evidence type="ECO:0000313" key="3">
    <source>
        <dbReference type="EMBL" id="TJZ58963.1"/>
    </source>
</evidence>
<keyword evidence="4" id="KW-1185">Reference proteome</keyword>
<reference evidence="3 4" key="1">
    <citation type="submission" date="2019-04" db="EMBL/GenBank/DDBJ databases">
        <title>Streptomyces piniterrae sp. nov., a heliquinomycin-producing actinomycete isolated from rhizosphere soil of Pinus yunnanensis.</title>
        <authorList>
            <person name="Zhuang X."/>
            <person name="Zhao J."/>
        </authorList>
    </citation>
    <scope>NUCLEOTIDE SEQUENCE [LARGE SCALE GENOMIC DNA]</scope>
    <source>
        <strain evidence="4">jys28</strain>
    </source>
</reference>
<evidence type="ECO:0000313" key="4">
    <source>
        <dbReference type="Proteomes" id="UP000308697"/>
    </source>
</evidence>
<dbReference type="Pfam" id="PF03795">
    <property type="entry name" value="YCII"/>
    <property type="match status" value="1"/>
</dbReference>
<accession>A0A4U0NW78</accession>
<dbReference type="Gene3D" id="3.30.70.1060">
    <property type="entry name" value="Dimeric alpha+beta barrel"/>
    <property type="match status" value="1"/>
</dbReference>
<name>A0A4U0NW78_9ACTN</name>
<dbReference type="InterPro" id="IPR005545">
    <property type="entry name" value="YCII"/>
</dbReference>
<protein>
    <submittedName>
        <fullName evidence="3">YciI family protein</fullName>
    </submittedName>
</protein>
<evidence type="ECO:0000259" key="2">
    <source>
        <dbReference type="Pfam" id="PF03795"/>
    </source>
</evidence>
<dbReference type="RefSeq" id="WP_136737915.1">
    <property type="nucleotide sequence ID" value="NZ_SUMB01000001.1"/>
</dbReference>
<gene>
    <name evidence="3" type="ORF">FCH28_02085</name>
</gene>